<dbReference type="EMBL" id="VYYT01000403">
    <property type="protein sequence ID" value="KAK2737259.1"/>
    <property type="molecule type" value="Genomic_DNA"/>
</dbReference>
<proteinExistence type="predicted"/>
<comment type="caution">
    <text evidence="1">The sequence shown here is derived from an EMBL/GenBank/DDBJ whole genome shotgun (WGS) entry which is preliminary data.</text>
</comment>
<name>A0AAE0D1H0_COLKA</name>
<keyword evidence="2" id="KW-1185">Reference proteome</keyword>
<organism evidence="1 2">
    <name type="scientific">Colletotrichum kahawae</name>
    <name type="common">Coffee berry disease fungus</name>
    <dbReference type="NCBI Taxonomy" id="34407"/>
    <lineage>
        <taxon>Eukaryota</taxon>
        <taxon>Fungi</taxon>
        <taxon>Dikarya</taxon>
        <taxon>Ascomycota</taxon>
        <taxon>Pezizomycotina</taxon>
        <taxon>Sordariomycetes</taxon>
        <taxon>Hypocreomycetidae</taxon>
        <taxon>Glomerellales</taxon>
        <taxon>Glomerellaceae</taxon>
        <taxon>Colletotrichum</taxon>
        <taxon>Colletotrichum gloeosporioides species complex</taxon>
    </lineage>
</organism>
<gene>
    <name evidence="1" type="ORF">CKAH01_18849</name>
</gene>
<protein>
    <submittedName>
        <fullName evidence="1">Uncharacterized protein</fullName>
    </submittedName>
</protein>
<sequence length="24" mass="2880">MSFLETCYCSLVRFSCTHHMVFHT</sequence>
<reference evidence="1" key="1">
    <citation type="submission" date="2023-02" db="EMBL/GenBank/DDBJ databases">
        <title>Colletotrichum kahawae CIFC_Que2 genome sequencing and assembly.</title>
        <authorList>
            <person name="Baroncelli R."/>
        </authorList>
    </citation>
    <scope>NUCLEOTIDE SEQUENCE</scope>
    <source>
        <strain evidence="1">CIFC_Que2</strain>
    </source>
</reference>
<dbReference type="AlphaFoldDB" id="A0AAE0D1H0"/>
<evidence type="ECO:0000313" key="2">
    <source>
        <dbReference type="Proteomes" id="UP001281614"/>
    </source>
</evidence>
<accession>A0AAE0D1H0</accession>
<evidence type="ECO:0000313" key="1">
    <source>
        <dbReference type="EMBL" id="KAK2737259.1"/>
    </source>
</evidence>
<dbReference type="Proteomes" id="UP001281614">
    <property type="component" value="Unassembled WGS sequence"/>
</dbReference>